<keyword evidence="2" id="KW-1185">Reference proteome</keyword>
<proteinExistence type="predicted"/>
<evidence type="ECO:0000313" key="1">
    <source>
        <dbReference type="EMBL" id="GMR61518.1"/>
    </source>
</evidence>
<protein>
    <submittedName>
        <fullName evidence="1">Uncharacterized protein</fullName>
    </submittedName>
</protein>
<reference evidence="2" key="1">
    <citation type="submission" date="2022-10" db="EMBL/GenBank/DDBJ databases">
        <title>Genome assembly of Pristionchus species.</title>
        <authorList>
            <person name="Yoshida K."/>
            <person name="Sommer R.J."/>
        </authorList>
    </citation>
    <scope>NUCLEOTIDE SEQUENCE [LARGE SCALE GENOMIC DNA]</scope>
    <source>
        <strain evidence="2">RS5460</strain>
    </source>
</reference>
<dbReference type="EMBL" id="BTRK01000006">
    <property type="protein sequence ID" value="GMR61518.1"/>
    <property type="molecule type" value="Genomic_DNA"/>
</dbReference>
<gene>
    <name evidence="1" type="ORF">PMAYCL1PPCAC_31713</name>
</gene>
<sequence>MENSVTLRDEVMLTDEQRINLRNFVADVTRNSMNSTIKSGDPPCIDVLPPTRIVRRELAEKKLGLEMSVFIMGSNIDNMVVLPAPKRNQRFRCEEGRRRRVARPWWAKYGSLYNEYSNIQKNDLRHITANYEVPLMPTQYEKSTMCNNTEDHTREVTMARNTK</sequence>
<comment type="caution">
    <text evidence="1">The sequence shown here is derived from an EMBL/GenBank/DDBJ whole genome shotgun (WGS) entry which is preliminary data.</text>
</comment>
<dbReference type="Proteomes" id="UP001328107">
    <property type="component" value="Unassembled WGS sequence"/>
</dbReference>
<evidence type="ECO:0000313" key="2">
    <source>
        <dbReference type="Proteomes" id="UP001328107"/>
    </source>
</evidence>
<accession>A0AAN5DDG6</accession>
<dbReference type="AlphaFoldDB" id="A0AAN5DDG6"/>
<name>A0AAN5DDG6_9BILA</name>
<organism evidence="1 2">
    <name type="scientific">Pristionchus mayeri</name>
    <dbReference type="NCBI Taxonomy" id="1317129"/>
    <lineage>
        <taxon>Eukaryota</taxon>
        <taxon>Metazoa</taxon>
        <taxon>Ecdysozoa</taxon>
        <taxon>Nematoda</taxon>
        <taxon>Chromadorea</taxon>
        <taxon>Rhabditida</taxon>
        <taxon>Rhabditina</taxon>
        <taxon>Diplogasteromorpha</taxon>
        <taxon>Diplogasteroidea</taxon>
        <taxon>Neodiplogasteridae</taxon>
        <taxon>Pristionchus</taxon>
    </lineage>
</organism>